<keyword evidence="3" id="KW-0663">Pyridoxal phosphate</keyword>
<evidence type="ECO:0000256" key="1">
    <source>
        <dbReference type="ARBA" id="ARBA00001933"/>
    </source>
</evidence>
<sequence>MIFFKNDYGSGAHPKVLEALVSTNMENTVGYGMDEYTAQAADAIRAKVGCPDAAVYLTMAGTQTNLTVIGATLRPHEAVISAETGHVCVHEAGAIEATGHKVIHVPTEDGKLRPADIDKVMKQHCNAHWVRPKMIYISNLTETGLTYNKAELKALREKCDEHGLYVFMDGARLAMALTQKDNDLKFTDLPELCDVFYIGGTKCGVLFGEAIVIVNDSMKPDFNRIMKQKGAVLAKGRLLGVQFKAMFDGDLYLELGQHCNDLAQQLISAIAGNGYEFMWPPCSNMIFPIFPLSVVKKLDEAGVLYDDFEEVGDGKAAMRLCTSWSTTQEEVDEFIKLIEK</sequence>
<evidence type="ECO:0000256" key="3">
    <source>
        <dbReference type="ARBA" id="ARBA00022898"/>
    </source>
</evidence>
<evidence type="ECO:0000259" key="4">
    <source>
        <dbReference type="Pfam" id="PF01212"/>
    </source>
</evidence>
<dbReference type="InterPro" id="IPR001597">
    <property type="entry name" value="ArAA_b-elim_lyase/Thr_aldolase"/>
</dbReference>
<dbReference type="RefSeq" id="WP_226384921.1">
    <property type="nucleotide sequence ID" value="NZ_JADCKA010000003.1"/>
</dbReference>
<name>A0ABR9QWJ5_9FIRM</name>
<comment type="similarity">
    <text evidence="2">Belongs to the threonine aldolase family.</text>
</comment>
<dbReference type="InterPro" id="IPR015421">
    <property type="entry name" value="PyrdxlP-dep_Trfase_major"/>
</dbReference>
<dbReference type="EMBL" id="JADCKA010000003">
    <property type="protein sequence ID" value="MBE5035254.1"/>
    <property type="molecule type" value="Genomic_DNA"/>
</dbReference>
<organism evidence="5 6">
    <name type="scientific">Gallibacter intestinalis</name>
    <dbReference type="NCBI Taxonomy" id="2779356"/>
    <lineage>
        <taxon>Bacteria</taxon>
        <taxon>Bacillati</taxon>
        <taxon>Bacillota</taxon>
        <taxon>Clostridia</taxon>
        <taxon>Eubacteriales</taxon>
        <taxon>Eubacteriaceae</taxon>
        <taxon>Gallibacter</taxon>
    </lineage>
</organism>
<dbReference type="Proteomes" id="UP001516588">
    <property type="component" value="Unassembled WGS sequence"/>
</dbReference>
<dbReference type="SUPFAM" id="SSF53383">
    <property type="entry name" value="PLP-dependent transferases"/>
    <property type="match status" value="1"/>
</dbReference>
<keyword evidence="6" id="KW-1185">Reference proteome</keyword>
<keyword evidence="5" id="KW-0032">Aminotransferase</keyword>
<feature type="domain" description="Aromatic amino acid beta-eliminating lyase/threonine aldolase" evidence="4">
    <location>
        <begin position="12"/>
        <end position="234"/>
    </location>
</feature>
<proteinExistence type="inferred from homology"/>
<comment type="caution">
    <text evidence="5">The sequence shown here is derived from an EMBL/GenBank/DDBJ whole genome shotgun (WGS) entry which is preliminary data.</text>
</comment>
<protein>
    <submittedName>
        <fullName evidence="5">Aminotransferase class I/II-fold pyridoxal phosphate-dependent enzyme</fullName>
    </submittedName>
</protein>
<comment type="cofactor">
    <cofactor evidence="1">
        <name>pyridoxal 5'-phosphate</name>
        <dbReference type="ChEBI" id="CHEBI:597326"/>
    </cofactor>
</comment>
<evidence type="ECO:0000256" key="2">
    <source>
        <dbReference type="ARBA" id="ARBA00006966"/>
    </source>
</evidence>
<dbReference type="Gene3D" id="3.40.640.10">
    <property type="entry name" value="Type I PLP-dependent aspartate aminotransferase-like (Major domain)"/>
    <property type="match status" value="1"/>
</dbReference>
<gene>
    <name evidence="5" type="ORF">INF20_03045</name>
</gene>
<dbReference type="Gene3D" id="3.90.1150.10">
    <property type="entry name" value="Aspartate Aminotransferase, domain 1"/>
    <property type="match status" value="1"/>
</dbReference>
<dbReference type="PANTHER" id="PTHR48097:SF5">
    <property type="entry name" value="LOW SPECIFICITY L-THREONINE ALDOLASE"/>
    <property type="match status" value="1"/>
</dbReference>
<keyword evidence="5" id="KW-0808">Transferase</keyword>
<dbReference type="GO" id="GO:0008483">
    <property type="term" value="F:transaminase activity"/>
    <property type="evidence" value="ECO:0007669"/>
    <property type="project" value="UniProtKB-KW"/>
</dbReference>
<dbReference type="InterPro" id="IPR015424">
    <property type="entry name" value="PyrdxlP-dep_Trfase"/>
</dbReference>
<dbReference type="Pfam" id="PF01212">
    <property type="entry name" value="Beta_elim_lyase"/>
    <property type="match status" value="1"/>
</dbReference>
<accession>A0ABR9QWJ5</accession>
<evidence type="ECO:0000313" key="6">
    <source>
        <dbReference type="Proteomes" id="UP001516588"/>
    </source>
</evidence>
<dbReference type="InterPro" id="IPR015422">
    <property type="entry name" value="PyrdxlP-dep_Trfase_small"/>
</dbReference>
<evidence type="ECO:0000313" key="5">
    <source>
        <dbReference type="EMBL" id="MBE5035254.1"/>
    </source>
</evidence>
<reference evidence="5 6" key="1">
    <citation type="submission" date="2020-10" db="EMBL/GenBank/DDBJ databases">
        <title>ChiBAC.</title>
        <authorList>
            <person name="Zenner C."/>
            <person name="Hitch T.C.A."/>
            <person name="Clavel T."/>
        </authorList>
    </citation>
    <scope>NUCLEOTIDE SEQUENCE [LARGE SCALE GENOMIC DNA]</scope>
    <source>
        <strain evidence="5 6">DSM 108706</strain>
    </source>
</reference>
<dbReference type="PANTHER" id="PTHR48097">
    <property type="entry name" value="L-THREONINE ALDOLASE-RELATED"/>
    <property type="match status" value="1"/>
</dbReference>